<dbReference type="GO" id="GO:0042802">
    <property type="term" value="F:identical protein binding"/>
    <property type="evidence" value="ECO:0007669"/>
    <property type="project" value="TreeGrafter"/>
</dbReference>
<dbReference type="AlphaFoldDB" id="A0A511IYR8"/>
<dbReference type="SUPFAM" id="SSF55874">
    <property type="entry name" value="ATPase domain of HSP90 chaperone/DNA topoisomerase II/histidine kinase"/>
    <property type="match status" value="1"/>
</dbReference>
<sequence length="420" mass="50380">MEAVVYILFIHLNFALVGFILFAKQHFVGDFLIRLCFLLLNLWFSEWAPLFLILFYFYNAFYLFYETKNLFIIVLLNTFCVNFIGIAVFLAIEIPRFLGEYNIIANTILQILFLLLILIGMRKLDQKYRITTYLYAYKKKRMYSTSFIFLFFIFLLWYHTLFPITSLDYILTSFILITSNSFYGFLMLMILLNEKKEEHYLIYMESMKKNEEYYQKLEEFRHDYKNYIGVLEDLLAKNQSNQELETVVGYEKEFFEKQLNDTLHMKLQKIYDPLLQGIFVKFIKRMEELGIPYKIQINHIIPKLSMNSYDMIRLFTNITENALIHYDKNVANDQKEILIKVESLWDCFYFEFSNPSKNTGYNLSELLKKGNSRQKESKGIGLYSVKKIVEENTNLALNLKYDKQEQRFYCMLSLKKERPS</sequence>
<protein>
    <recommendedName>
        <fullName evidence="2">Sensor histidine kinase NatK-like C-terminal domain-containing protein</fullName>
    </recommendedName>
</protein>
<proteinExistence type="predicted"/>
<feature type="transmembrane region" description="Helical" evidence="1">
    <location>
        <begin position="31"/>
        <end position="58"/>
    </location>
</feature>
<feature type="transmembrane region" description="Helical" evidence="1">
    <location>
        <begin position="70"/>
        <end position="91"/>
    </location>
</feature>
<feature type="transmembrane region" description="Helical" evidence="1">
    <location>
        <begin position="142"/>
        <end position="158"/>
    </location>
</feature>
<gene>
    <name evidence="3" type="ORF">EVI01_02630</name>
</gene>
<comment type="caution">
    <text evidence="3">The sequence shown here is derived from an EMBL/GenBank/DDBJ whole genome shotgun (WGS) entry which is preliminary data.</text>
</comment>
<feature type="domain" description="Sensor histidine kinase NatK-like C-terminal" evidence="2">
    <location>
        <begin position="306"/>
        <end position="408"/>
    </location>
</feature>
<evidence type="ECO:0000256" key="1">
    <source>
        <dbReference type="SAM" id="Phobius"/>
    </source>
</evidence>
<feature type="transmembrane region" description="Helical" evidence="1">
    <location>
        <begin position="5"/>
        <end position="25"/>
    </location>
</feature>
<reference evidence="3 4" key="1">
    <citation type="submission" date="2019-07" db="EMBL/GenBank/DDBJ databases">
        <title>Whole genome shotgun sequence of Enterococcus villorum NBRC 100699.</title>
        <authorList>
            <person name="Hosoyama A."/>
            <person name="Uohara A."/>
            <person name="Ohji S."/>
            <person name="Ichikawa N."/>
        </authorList>
    </citation>
    <scope>NUCLEOTIDE SEQUENCE [LARGE SCALE GENOMIC DNA]</scope>
    <source>
        <strain evidence="3 4">NBRC 100699</strain>
    </source>
</reference>
<keyword evidence="1" id="KW-0812">Transmembrane</keyword>
<keyword evidence="1" id="KW-1133">Transmembrane helix</keyword>
<feature type="transmembrane region" description="Helical" evidence="1">
    <location>
        <begin position="103"/>
        <end position="121"/>
    </location>
</feature>
<evidence type="ECO:0000313" key="4">
    <source>
        <dbReference type="Proteomes" id="UP000321830"/>
    </source>
</evidence>
<name>A0A511IYR8_9ENTE</name>
<keyword evidence="1" id="KW-0472">Membrane</keyword>
<dbReference type="Gene3D" id="3.30.565.10">
    <property type="entry name" value="Histidine kinase-like ATPase, C-terminal domain"/>
    <property type="match status" value="1"/>
</dbReference>
<dbReference type="PANTHER" id="PTHR40448:SF1">
    <property type="entry name" value="TWO-COMPONENT SENSOR HISTIDINE KINASE"/>
    <property type="match status" value="1"/>
</dbReference>
<accession>A0A511IYR8</accession>
<dbReference type="Proteomes" id="UP000321830">
    <property type="component" value="Unassembled WGS sequence"/>
</dbReference>
<feature type="transmembrane region" description="Helical" evidence="1">
    <location>
        <begin position="170"/>
        <end position="192"/>
    </location>
</feature>
<dbReference type="EMBL" id="BJWF01000002">
    <property type="protein sequence ID" value="GEL90926.1"/>
    <property type="molecule type" value="Genomic_DNA"/>
</dbReference>
<organism evidence="3 4">
    <name type="scientific">Enterococcus villorum</name>
    <dbReference type="NCBI Taxonomy" id="112904"/>
    <lineage>
        <taxon>Bacteria</taxon>
        <taxon>Bacillati</taxon>
        <taxon>Bacillota</taxon>
        <taxon>Bacilli</taxon>
        <taxon>Lactobacillales</taxon>
        <taxon>Enterococcaceae</taxon>
        <taxon>Enterococcus</taxon>
    </lineage>
</organism>
<evidence type="ECO:0000313" key="3">
    <source>
        <dbReference type="EMBL" id="GEL90926.1"/>
    </source>
</evidence>
<dbReference type="InterPro" id="IPR032834">
    <property type="entry name" value="NatK-like_C"/>
</dbReference>
<dbReference type="InterPro" id="IPR036890">
    <property type="entry name" value="HATPase_C_sf"/>
</dbReference>
<dbReference type="Pfam" id="PF14501">
    <property type="entry name" value="HATPase_c_5"/>
    <property type="match status" value="1"/>
</dbReference>
<dbReference type="RefSeq" id="WP_010752108.1">
    <property type="nucleotide sequence ID" value="NZ_BJWF01000002.1"/>
</dbReference>
<evidence type="ECO:0000259" key="2">
    <source>
        <dbReference type="Pfam" id="PF14501"/>
    </source>
</evidence>
<dbReference type="PANTHER" id="PTHR40448">
    <property type="entry name" value="TWO-COMPONENT SENSOR HISTIDINE KINASE"/>
    <property type="match status" value="1"/>
</dbReference>